<dbReference type="Gene3D" id="1.10.10.10">
    <property type="entry name" value="Winged helix-like DNA-binding domain superfamily/Winged helix DNA-binding domain"/>
    <property type="match status" value="1"/>
</dbReference>
<feature type="domain" description="HTH luxR-type" evidence="4">
    <location>
        <begin position="725"/>
        <end position="790"/>
    </location>
</feature>
<proteinExistence type="predicted"/>
<keyword evidence="6" id="KW-1185">Reference proteome</keyword>
<dbReference type="InterPro" id="IPR000792">
    <property type="entry name" value="Tscrpt_reg_LuxR_C"/>
</dbReference>
<name>A0ABQ3JBM3_9PSEU</name>
<dbReference type="PANTHER" id="PTHR44688">
    <property type="entry name" value="DNA-BINDING TRANSCRIPTIONAL ACTIVATOR DEVR_DOSR"/>
    <property type="match status" value="1"/>
</dbReference>
<dbReference type="SUPFAM" id="SSF52540">
    <property type="entry name" value="P-loop containing nucleoside triphosphate hydrolases"/>
    <property type="match status" value="1"/>
</dbReference>
<evidence type="ECO:0000256" key="1">
    <source>
        <dbReference type="ARBA" id="ARBA00023015"/>
    </source>
</evidence>
<comment type="caution">
    <text evidence="5">The sequence shown here is derived from an EMBL/GenBank/DDBJ whole genome shotgun (WGS) entry which is preliminary data.</text>
</comment>
<keyword evidence="1" id="KW-0805">Transcription regulation</keyword>
<dbReference type="PROSITE" id="PS50043">
    <property type="entry name" value="HTH_LUXR_2"/>
    <property type="match status" value="1"/>
</dbReference>
<evidence type="ECO:0000256" key="2">
    <source>
        <dbReference type="ARBA" id="ARBA00023125"/>
    </source>
</evidence>
<dbReference type="EMBL" id="BNAU01000007">
    <property type="protein sequence ID" value="GHF16728.1"/>
    <property type="molecule type" value="Genomic_DNA"/>
</dbReference>
<dbReference type="PRINTS" id="PR00038">
    <property type="entry name" value="HTHLUXR"/>
</dbReference>
<reference evidence="6" key="1">
    <citation type="journal article" date="2019" name="Int. J. Syst. Evol. Microbiol.">
        <title>The Global Catalogue of Microorganisms (GCM) 10K type strain sequencing project: providing services to taxonomists for standard genome sequencing and annotation.</title>
        <authorList>
            <consortium name="The Broad Institute Genomics Platform"/>
            <consortium name="The Broad Institute Genome Sequencing Center for Infectious Disease"/>
            <person name="Wu L."/>
            <person name="Ma J."/>
        </authorList>
    </citation>
    <scope>NUCLEOTIDE SEQUENCE [LARGE SCALE GENOMIC DNA]</scope>
    <source>
        <strain evidence="6">CGMCC 4.7677</strain>
    </source>
</reference>
<dbReference type="Proteomes" id="UP000605897">
    <property type="component" value="Unassembled WGS sequence"/>
</dbReference>
<gene>
    <name evidence="5" type="primary">malT</name>
    <name evidence="5" type="ORF">GCM10017786_58310</name>
</gene>
<dbReference type="Pfam" id="PF00196">
    <property type="entry name" value="GerE"/>
    <property type="match status" value="1"/>
</dbReference>
<keyword evidence="2" id="KW-0238">DNA-binding</keyword>
<organism evidence="5 6">
    <name type="scientific">Amycolatopsis deserti</name>
    <dbReference type="NCBI Taxonomy" id="185696"/>
    <lineage>
        <taxon>Bacteria</taxon>
        <taxon>Bacillati</taxon>
        <taxon>Actinomycetota</taxon>
        <taxon>Actinomycetes</taxon>
        <taxon>Pseudonocardiales</taxon>
        <taxon>Pseudonocardiaceae</taxon>
        <taxon>Amycolatopsis</taxon>
    </lineage>
</organism>
<evidence type="ECO:0000313" key="6">
    <source>
        <dbReference type="Proteomes" id="UP000605897"/>
    </source>
</evidence>
<dbReference type="CDD" id="cd06170">
    <property type="entry name" value="LuxR_C_like"/>
    <property type="match status" value="1"/>
</dbReference>
<accession>A0ABQ3JBM3</accession>
<keyword evidence="3" id="KW-0804">Transcription</keyword>
<evidence type="ECO:0000256" key="3">
    <source>
        <dbReference type="ARBA" id="ARBA00023163"/>
    </source>
</evidence>
<dbReference type="InterPro" id="IPR036388">
    <property type="entry name" value="WH-like_DNA-bd_sf"/>
</dbReference>
<dbReference type="PANTHER" id="PTHR44688:SF16">
    <property type="entry name" value="DNA-BINDING TRANSCRIPTIONAL ACTIVATOR DEVR_DOSR"/>
    <property type="match status" value="1"/>
</dbReference>
<dbReference type="SUPFAM" id="SSF46894">
    <property type="entry name" value="C-terminal effector domain of the bipartite response regulators"/>
    <property type="match status" value="1"/>
</dbReference>
<sequence length="803" mass="86644">MVNGDRVRVPREAIVRPRLMRELDQPSALTVLRAPLGFGKTTLVAQWLRGRGKGRAARVRATADTEEFWHRVRDALLDCGAEFGETARSRLHGLVRAVRAAGELVLVIDDFDEVTDDGVERDLLYLLRECDGLRLVVCVRGGRHFRRHHRLDVDTVELTAHDLAFTVDEAEAVLQACGVRGAPAGVIHRECDGWPEPVRAAALVLRERAGRPTPTASAIVSEYLRDRLLSELGDGPLRDLAWAAAVLGPAPAGLLASMADGEDLLERLGALGLVREPDHTTRWPEAARAVLSAEIRSPERVRELRVRAARWYRDHQRPAAALSEAVQAQDRELAVRIISENWLDLLENHADVLASAFAVLPLADLAPSARVMAARDLLLRAPDNHVFAALPSLPASAPPDLDEVLDTGLATLLVLRGRGMLTRAKAHGDRLLALAGAGSPRSSRLFREVGTTRLLTGDLLAARSALSVAVDLAPPGGAAEAADQLALVSLATGGDLPDGAGTTTLTRAIVALNRLDLTTAAECVTHLHRQSRSDVLWPFTAFVHSGYLLDAGDALGGLKHLDQVRADHRHDHGPGTLAGALLAAAEAGLLIALGHGNQAGAVLDGFDPRHPLLRVIRARLLLLGGNPREALHLGEDPAWLRTAPRSLELEMLLIRAIAQFRSDDRAGAAETLRRAAASARRTGLLRPFRTVPRAELDELADQAGPEAVALLREPALRALPDLYPARLDLVVLTDRERLILGYLAAGLPSQRIAHQLFISYNTVKTHVRGLYRKLQAGSRDEALARAHALGLLPVEPALTTVPA</sequence>
<dbReference type="SMART" id="SM00421">
    <property type="entry name" value="HTH_LUXR"/>
    <property type="match status" value="1"/>
</dbReference>
<evidence type="ECO:0000259" key="4">
    <source>
        <dbReference type="PROSITE" id="PS50043"/>
    </source>
</evidence>
<evidence type="ECO:0000313" key="5">
    <source>
        <dbReference type="EMBL" id="GHF16728.1"/>
    </source>
</evidence>
<dbReference type="InterPro" id="IPR027417">
    <property type="entry name" value="P-loop_NTPase"/>
</dbReference>
<protein>
    <submittedName>
        <fullName evidence="5">Helix-turn-helix transcriptional regulator</fullName>
    </submittedName>
</protein>
<dbReference type="InterPro" id="IPR016032">
    <property type="entry name" value="Sig_transdc_resp-reg_C-effctor"/>
</dbReference>